<dbReference type="OrthoDB" id="10263222at2759"/>
<keyword evidence="3" id="KW-1185">Reference proteome</keyword>
<feature type="coiled-coil region" evidence="1">
    <location>
        <begin position="391"/>
        <end position="418"/>
    </location>
</feature>
<reference evidence="2" key="1">
    <citation type="submission" date="2022-07" db="EMBL/GenBank/DDBJ databases">
        <title>Phylogenomic reconstructions and comparative analyses of Kickxellomycotina fungi.</title>
        <authorList>
            <person name="Reynolds N.K."/>
            <person name="Stajich J.E."/>
            <person name="Barry K."/>
            <person name="Grigoriev I.V."/>
            <person name="Crous P."/>
            <person name="Smith M.E."/>
        </authorList>
    </citation>
    <scope>NUCLEOTIDE SEQUENCE</scope>
    <source>
        <strain evidence="2">RSA 861</strain>
    </source>
</reference>
<proteinExistence type="predicted"/>
<sequence length="476" mass="52991">MAIGAEVWATPWSTMQELRQVYHWIYDDPLNSDHQRQAVKRIKAWSVRSKLPHSINATMGLLEAKLRDQQGPTRHISLHEARQLYAISFTQFFSGIVDAEQTGVYAQAAGGIGARLGMPPYFVTVRNAIAHEELPALPLLRKVTTEALGWLQTHFWQPQGVVETATTDNLHWLRSRLAVYDRDVSALSTKRSRQDRKLDRAAFAEVLVEELYERLGSGHVHRLLIPVLCEEGIIVPPGKKTRSTYPAVGLDPALYSRWSPVLQACVARWPLFASGIVEHIIRTVSQDPSSLPPDDPAARTSYRLTLCAWLKWFVKPTGPQLPGRALASLPVDPVLDRCARHPNLYTWALLQHYTGSDPKREAIYGPTIELMSRTVSKPIEGVDEIPAPKEQVDIEDDVAAMEARMAALKARLLAKQKAKVAAERAAKALASPPVVLNQGWQAPLHTVEWTESPIGTLADGSLPNLDLPLDWDTCDV</sequence>
<protein>
    <submittedName>
        <fullName evidence="2">rRNA-processing protein las1</fullName>
    </submittedName>
</protein>
<dbReference type="PANTHER" id="PTHR15002:SF0">
    <property type="entry name" value="RIBOSOMAL BIOGENESIS PROTEIN LAS1L"/>
    <property type="match status" value="1"/>
</dbReference>
<dbReference type="PANTHER" id="PTHR15002">
    <property type="entry name" value="RIBOSOMAL BIOGENESIS PROTEIN LAS1L"/>
    <property type="match status" value="1"/>
</dbReference>
<dbReference type="GO" id="GO:0030687">
    <property type="term" value="C:preribosome, large subunit precursor"/>
    <property type="evidence" value="ECO:0007669"/>
    <property type="project" value="TreeGrafter"/>
</dbReference>
<dbReference type="GO" id="GO:0000470">
    <property type="term" value="P:maturation of LSU-rRNA"/>
    <property type="evidence" value="ECO:0007669"/>
    <property type="project" value="TreeGrafter"/>
</dbReference>
<keyword evidence="1" id="KW-0175">Coiled coil</keyword>
<dbReference type="EMBL" id="JANBPT010000174">
    <property type="protein sequence ID" value="KAJ1926350.1"/>
    <property type="molecule type" value="Genomic_DNA"/>
</dbReference>
<dbReference type="Proteomes" id="UP001150569">
    <property type="component" value="Unassembled WGS sequence"/>
</dbReference>
<evidence type="ECO:0000313" key="3">
    <source>
        <dbReference type="Proteomes" id="UP001150569"/>
    </source>
</evidence>
<comment type="caution">
    <text evidence="2">The sequence shown here is derived from an EMBL/GenBank/DDBJ whole genome shotgun (WGS) entry which is preliminary data.</text>
</comment>
<evidence type="ECO:0000256" key="1">
    <source>
        <dbReference type="SAM" id="Coils"/>
    </source>
</evidence>
<accession>A0A9W8DUE7</accession>
<dbReference type="Pfam" id="PF04031">
    <property type="entry name" value="Las1"/>
    <property type="match status" value="1"/>
</dbReference>
<dbReference type="GO" id="GO:0004519">
    <property type="term" value="F:endonuclease activity"/>
    <property type="evidence" value="ECO:0007669"/>
    <property type="project" value="InterPro"/>
</dbReference>
<dbReference type="InterPro" id="IPR007174">
    <property type="entry name" value="Las1"/>
</dbReference>
<organism evidence="2 3">
    <name type="scientific">Tieghemiomyces parasiticus</name>
    <dbReference type="NCBI Taxonomy" id="78921"/>
    <lineage>
        <taxon>Eukaryota</taxon>
        <taxon>Fungi</taxon>
        <taxon>Fungi incertae sedis</taxon>
        <taxon>Zoopagomycota</taxon>
        <taxon>Kickxellomycotina</taxon>
        <taxon>Dimargaritomycetes</taxon>
        <taxon>Dimargaritales</taxon>
        <taxon>Dimargaritaceae</taxon>
        <taxon>Tieghemiomyces</taxon>
    </lineage>
</organism>
<dbReference type="GO" id="GO:0090730">
    <property type="term" value="C:Las1 complex"/>
    <property type="evidence" value="ECO:0007669"/>
    <property type="project" value="InterPro"/>
</dbReference>
<gene>
    <name evidence="2" type="primary">LAS1_2</name>
    <name evidence="2" type="ORF">IWQ60_003875</name>
</gene>
<dbReference type="AlphaFoldDB" id="A0A9W8DUE7"/>
<dbReference type="GO" id="GO:0000460">
    <property type="term" value="P:maturation of 5.8S rRNA"/>
    <property type="evidence" value="ECO:0007669"/>
    <property type="project" value="TreeGrafter"/>
</dbReference>
<name>A0A9W8DUE7_9FUNG</name>
<evidence type="ECO:0000313" key="2">
    <source>
        <dbReference type="EMBL" id="KAJ1926350.1"/>
    </source>
</evidence>